<reference evidence="2 3" key="1">
    <citation type="submission" date="2019-11" db="EMBL/GenBank/DDBJ databases">
        <title>Whole-genome sequence of a the green, strictly anaerobic photosynthetic bacterium Heliobacillus mobilis DSM 6151.</title>
        <authorList>
            <person name="Kyndt J.A."/>
            <person name="Meyer T.E."/>
        </authorList>
    </citation>
    <scope>NUCLEOTIDE SEQUENCE [LARGE SCALE GENOMIC DNA]</scope>
    <source>
        <strain evidence="2 3">DSM 6151</strain>
    </source>
</reference>
<feature type="transmembrane region" description="Helical" evidence="1">
    <location>
        <begin position="70"/>
        <end position="89"/>
    </location>
</feature>
<keyword evidence="1" id="KW-1133">Transmembrane helix</keyword>
<comment type="caution">
    <text evidence="2">The sequence shown here is derived from an EMBL/GenBank/DDBJ whole genome shotgun (WGS) entry which is preliminary data.</text>
</comment>
<name>A0A6I3SHY2_HELMO</name>
<feature type="transmembrane region" description="Helical" evidence="1">
    <location>
        <begin position="101"/>
        <end position="126"/>
    </location>
</feature>
<dbReference type="Pfam" id="PF09578">
    <property type="entry name" value="Spore_YabQ"/>
    <property type="match status" value="1"/>
</dbReference>
<dbReference type="Proteomes" id="UP000430670">
    <property type="component" value="Unassembled WGS sequence"/>
</dbReference>
<feature type="transmembrane region" description="Helical" evidence="1">
    <location>
        <begin position="6"/>
        <end position="29"/>
    </location>
</feature>
<keyword evidence="1" id="KW-0812">Transmembrane</keyword>
<proteinExistence type="predicted"/>
<dbReference type="InterPro" id="IPR019074">
    <property type="entry name" value="YabQ"/>
</dbReference>
<organism evidence="2 3">
    <name type="scientific">Heliobacterium mobile</name>
    <name type="common">Heliobacillus mobilis</name>
    <dbReference type="NCBI Taxonomy" id="28064"/>
    <lineage>
        <taxon>Bacteria</taxon>
        <taxon>Bacillati</taxon>
        <taxon>Bacillota</taxon>
        <taxon>Clostridia</taxon>
        <taxon>Eubacteriales</taxon>
        <taxon>Heliobacteriaceae</taxon>
        <taxon>Heliobacterium</taxon>
    </lineage>
</organism>
<accession>A0A6I3SHY2</accession>
<feature type="transmembrane region" description="Helical" evidence="1">
    <location>
        <begin position="41"/>
        <end position="64"/>
    </location>
</feature>
<dbReference type="EMBL" id="WNKU01000004">
    <property type="protein sequence ID" value="MTV48474.1"/>
    <property type="molecule type" value="Genomic_DNA"/>
</dbReference>
<keyword evidence="1" id="KW-0472">Membrane</keyword>
<keyword evidence="3" id="KW-1185">Reference proteome</keyword>
<evidence type="ECO:0000256" key="1">
    <source>
        <dbReference type="SAM" id="Phobius"/>
    </source>
</evidence>
<protein>
    <recommendedName>
        <fullName evidence="4">Spore cortex biosynthesis protein YabQ</fullName>
    </recommendedName>
</protein>
<evidence type="ECO:0000313" key="2">
    <source>
        <dbReference type="EMBL" id="MTV48474.1"/>
    </source>
</evidence>
<gene>
    <name evidence="2" type="ORF">GJ688_05680</name>
</gene>
<evidence type="ECO:0000313" key="3">
    <source>
        <dbReference type="Proteomes" id="UP000430670"/>
    </source>
</evidence>
<sequence>MSVTPLAQQIYGFALSAIGGLLLGAGFDLYRTLVRVGRRRWWTSVADYLIWLFGAAIFFLLLLWGNLGEVRVYVFMGLAFGLFLYFRFVSEEVRAFWEGMLELILHVLRMILYLATFPFVFAYRLLRDCMSYLYRNMVKLKRWIHQKVRIPLRRAIQFLRVRLSSLSSRWKKIKGRIGQRFRRPPPGPPPNEN</sequence>
<dbReference type="NCBIfam" id="TIGR02893">
    <property type="entry name" value="spore_yabQ"/>
    <property type="match status" value="1"/>
</dbReference>
<evidence type="ECO:0008006" key="4">
    <source>
        <dbReference type="Google" id="ProtNLM"/>
    </source>
</evidence>
<dbReference type="AlphaFoldDB" id="A0A6I3SHY2"/>